<dbReference type="InterPro" id="IPR008972">
    <property type="entry name" value="Cupredoxin"/>
</dbReference>
<evidence type="ECO:0000256" key="4">
    <source>
        <dbReference type="ARBA" id="ARBA00022617"/>
    </source>
</evidence>
<gene>
    <name evidence="24" type="ORF">SAMN04488038_102183</name>
</gene>
<evidence type="ECO:0000259" key="22">
    <source>
        <dbReference type="PROSITE" id="PS50999"/>
    </source>
</evidence>
<dbReference type="NCBIfam" id="TIGR02866">
    <property type="entry name" value="CoxB"/>
    <property type="match status" value="1"/>
</dbReference>
<dbReference type="PANTHER" id="PTHR22888:SF9">
    <property type="entry name" value="CYTOCHROME C OXIDASE SUBUNIT 2"/>
    <property type="match status" value="1"/>
</dbReference>
<keyword evidence="7 16" id="KW-0479">Metal-binding</keyword>
<evidence type="ECO:0000256" key="16">
    <source>
        <dbReference type="PROSITE-ProRule" id="PRU00433"/>
    </source>
</evidence>
<dbReference type="OrthoDB" id="9781261at2"/>
<dbReference type="InterPro" id="IPR009056">
    <property type="entry name" value="Cyt_c-like_dom"/>
</dbReference>
<dbReference type="PROSITE" id="PS50999">
    <property type="entry name" value="COX2_TM"/>
    <property type="match status" value="1"/>
</dbReference>
<feature type="chain" id="PRO_5011760850" description="Cytochrome c oxidase subunit 2" evidence="20">
    <location>
        <begin position="26"/>
        <end position="416"/>
    </location>
</feature>
<dbReference type="InterPro" id="IPR001505">
    <property type="entry name" value="Copper_CuA"/>
</dbReference>
<comment type="cofactor">
    <cofactor evidence="18">
        <name>Cu cation</name>
        <dbReference type="ChEBI" id="CHEBI:23378"/>
    </cofactor>
    <text evidence="18">Binds a copper A center.</text>
</comment>
<evidence type="ECO:0000256" key="11">
    <source>
        <dbReference type="ARBA" id="ARBA00023004"/>
    </source>
</evidence>
<evidence type="ECO:0000256" key="8">
    <source>
        <dbReference type="ARBA" id="ARBA00022967"/>
    </source>
</evidence>
<evidence type="ECO:0000256" key="10">
    <source>
        <dbReference type="ARBA" id="ARBA00022989"/>
    </source>
</evidence>
<evidence type="ECO:0000259" key="23">
    <source>
        <dbReference type="PROSITE" id="PS51007"/>
    </source>
</evidence>
<feature type="transmembrane region" description="Helical" evidence="19">
    <location>
        <begin position="49"/>
        <end position="73"/>
    </location>
</feature>
<feature type="domain" description="Cytochrome oxidase subunit II transmembrane region profile" evidence="22">
    <location>
        <begin position="27"/>
        <end position="122"/>
    </location>
</feature>
<evidence type="ECO:0000256" key="17">
    <source>
        <dbReference type="RuleBase" id="RU000456"/>
    </source>
</evidence>
<keyword evidence="13 19" id="KW-0472">Membrane</keyword>
<dbReference type="GO" id="GO:0005507">
    <property type="term" value="F:copper ion binding"/>
    <property type="evidence" value="ECO:0007669"/>
    <property type="project" value="InterPro"/>
</dbReference>
<evidence type="ECO:0000256" key="12">
    <source>
        <dbReference type="ARBA" id="ARBA00023008"/>
    </source>
</evidence>
<dbReference type="InterPro" id="IPR011759">
    <property type="entry name" value="Cyt_c_oxidase_su2_TM_dom"/>
</dbReference>
<accession>A0A1H9BQB1</accession>
<dbReference type="GO" id="GO:0016491">
    <property type="term" value="F:oxidoreductase activity"/>
    <property type="evidence" value="ECO:0007669"/>
    <property type="project" value="InterPro"/>
</dbReference>
<dbReference type="Proteomes" id="UP000199233">
    <property type="component" value="Unassembled WGS sequence"/>
</dbReference>
<dbReference type="InterPro" id="IPR014222">
    <property type="entry name" value="Cyt_c_oxidase_su2"/>
</dbReference>
<dbReference type="Pfam" id="PF13442">
    <property type="entry name" value="Cytochrome_CBB3"/>
    <property type="match status" value="1"/>
</dbReference>
<protein>
    <recommendedName>
        <fullName evidence="18">Cytochrome c oxidase subunit 2</fullName>
        <ecNumber evidence="18">7.1.1.9</ecNumber>
    </recommendedName>
</protein>
<dbReference type="EC" id="7.1.1.9" evidence="18"/>
<comment type="function">
    <text evidence="14 18">Subunits I and II form the functional core of the enzyme complex. Electrons originating in cytochrome c are transferred via heme a and Cu(A) to the binuclear center formed by heme a3 and Cu(B).</text>
</comment>
<dbReference type="InterPro" id="IPR036257">
    <property type="entry name" value="Cyt_c_oxidase_su2_TM_sf"/>
</dbReference>
<evidence type="ECO:0000256" key="7">
    <source>
        <dbReference type="ARBA" id="ARBA00022723"/>
    </source>
</evidence>
<dbReference type="SUPFAM" id="SSF46626">
    <property type="entry name" value="Cytochrome c"/>
    <property type="match status" value="1"/>
</dbReference>
<evidence type="ECO:0000256" key="18">
    <source>
        <dbReference type="RuleBase" id="RU004024"/>
    </source>
</evidence>
<dbReference type="GO" id="GO:0042773">
    <property type="term" value="P:ATP synthesis coupled electron transport"/>
    <property type="evidence" value="ECO:0007669"/>
    <property type="project" value="TreeGrafter"/>
</dbReference>
<keyword evidence="10 19" id="KW-1133">Transmembrane helix</keyword>
<dbReference type="GO" id="GO:0005886">
    <property type="term" value="C:plasma membrane"/>
    <property type="evidence" value="ECO:0007669"/>
    <property type="project" value="UniProtKB-SubCell"/>
</dbReference>
<keyword evidence="11 16" id="KW-0408">Iron</keyword>
<evidence type="ECO:0000256" key="5">
    <source>
        <dbReference type="ARBA" id="ARBA00022660"/>
    </source>
</evidence>
<dbReference type="STRING" id="489703.SAMN04488038_102183"/>
<keyword evidence="25" id="KW-1185">Reference proteome</keyword>
<dbReference type="PROSITE" id="PS50857">
    <property type="entry name" value="COX2_CUA"/>
    <property type="match status" value="1"/>
</dbReference>
<dbReference type="InterPro" id="IPR036909">
    <property type="entry name" value="Cyt_c-like_dom_sf"/>
</dbReference>
<feature type="domain" description="Cytochrome c" evidence="23">
    <location>
        <begin position="322"/>
        <end position="399"/>
    </location>
</feature>
<evidence type="ECO:0000256" key="2">
    <source>
        <dbReference type="ARBA" id="ARBA00007866"/>
    </source>
</evidence>
<comment type="catalytic activity">
    <reaction evidence="15 18">
        <text>4 Fe(II)-[cytochrome c] + O2 + 8 H(+)(in) = 4 Fe(III)-[cytochrome c] + 2 H2O + 4 H(+)(out)</text>
        <dbReference type="Rhea" id="RHEA:11436"/>
        <dbReference type="Rhea" id="RHEA-COMP:10350"/>
        <dbReference type="Rhea" id="RHEA-COMP:14399"/>
        <dbReference type="ChEBI" id="CHEBI:15377"/>
        <dbReference type="ChEBI" id="CHEBI:15378"/>
        <dbReference type="ChEBI" id="CHEBI:15379"/>
        <dbReference type="ChEBI" id="CHEBI:29033"/>
        <dbReference type="ChEBI" id="CHEBI:29034"/>
        <dbReference type="EC" id="7.1.1.9"/>
    </reaction>
</comment>
<dbReference type="PROSITE" id="PS00078">
    <property type="entry name" value="COX2"/>
    <property type="match status" value="1"/>
</dbReference>
<dbReference type="PROSITE" id="PS51007">
    <property type="entry name" value="CYTC"/>
    <property type="match status" value="1"/>
</dbReference>
<evidence type="ECO:0000256" key="1">
    <source>
        <dbReference type="ARBA" id="ARBA00004141"/>
    </source>
</evidence>
<evidence type="ECO:0000256" key="15">
    <source>
        <dbReference type="ARBA" id="ARBA00047816"/>
    </source>
</evidence>
<evidence type="ECO:0000256" key="20">
    <source>
        <dbReference type="SAM" id="SignalP"/>
    </source>
</evidence>
<evidence type="ECO:0000256" key="14">
    <source>
        <dbReference type="ARBA" id="ARBA00024688"/>
    </source>
</evidence>
<dbReference type="PANTHER" id="PTHR22888">
    <property type="entry name" value="CYTOCHROME C OXIDASE, SUBUNIT II"/>
    <property type="match status" value="1"/>
</dbReference>
<comment type="similarity">
    <text evidence="2 17">Belongs to the cytochrome c oxidase subunit 2 family.</text>
</comment>
<dbReference type="InterPro" id="IPR045187">
    <property type="entry name" value="CcO_II"/>
</dbReference>
<keyword evidence="12 18" id="KW-0186">Copper</keyword>
<dbReference type="GO" id="GO:0020037">
    <property type="term" value="F:heme binding"/>
    <property type="evidence" value="ECO:0007669"/>
    <property type="project" value="InterPro"/>
</dbReference>
<dbReference type="GO" id="GO:0004129">
    <property type="term" value="F:cytochrome-c oxidase activity"/>
    <property type="evidence" value="ECO:0007669"/>
    <property type="project" value="UniProtKB-EC"/>
</dbReference>
<keyword evidence="20" id="KW-0732">Signal</keyword>
<organism evidence="24 25">
    <name type="scientific">Solimonas aquatica</name>
    <dbReference type="NCBI Taxonomy" id="489703"/>
    <lineage>
        <taxon>Bacteria</taxon>
        <taxon>Pseudomonadati</taxon>
        <taxon>Pseudomonadota</taxon>
        <taxon>Gammaproteobacteria</taxon>
        <taxon>Nevskiales</taxon>
        <taxon>Nevskiaceae</taxon>
        <taxon>Solimonas</taxon>
    </lineage>
</organism>
<evidence type="ECO:0000259" key="21">
    <source>
        <dbReference type="PROSITE" id="PS50857"/>
    </source>
</evidence>
<dbReference type="AlphaFoldDB" id="A0A1H9BQB1"/>
<dbReference type="PRINTS" id="PR01166">
    <property type="entry name" value="CYCOXIDASEII"/>
</dbReference>
<keyword evidence="4 16" id="KW-0349">Heme</keyword>
<evidence type="ECO:0000256" key="3">
    <source>
        <dbReference type="ARBA" id="ARBA00022448"/>
    </source>
</evidence>
<feature type="domain" description="Cytochrome oxidase subunit II copper A binding" evidence="21">
    <location>
        <begin position="123"/>
        <end position="265"/>
    </location>
</feature>
<evidence type="ECO:0000256" key="6">
    <source>
        <dbReference type="ARBA" id="ARBA00022692"/>
    </source>
</evidence>
<dbReference type="SUPFAM" id="SSF49503">
    <property type="entry name" value="Cupredoxins"/>
    <property type="match status" value="1"/>
</dbReference>
<evidence type="ECO:0000313" key="24">
    <source>
        <dbReference type="EMBL" id="SEP91184.1"/>
    </source>
</evidence>
<sequence length="416" mass="44372">MLMKGWLSRLAAGTGLVMASFGAWAYTQTSGGYNMPTGVTEISHAVHKVHMAAFWTCVAIAVVVFGAMTWSIINHRRSKHPKAADFHESVKVEILWTIAPFVILISLAVPAAGTLIRMEDTRGSDMTVKVTGYQWKWQYEYLGENVSYFSTLTAESNAARQLHSGVDVTKVENYLVDVDNPLVLPVGKKIRFLITANDVIHAWWVPELAVKKDAIPGYVNEIWTKIEQPGTYRGVCAELCGRDHGFMPIVVKAVSEDEYKAFIAAKKGGTAVAAAAPVASDAAPAAEPAPAAAPAPAAVEVAAADTKAAAPAPAAKEEGKDELMKKGEAVYKANCAACHQANGTGLPPNFPSLVNSKVANGPADAHVTQILKGKNLMPPFPQLSDEDVAAVATYERLSWGNKGSVVQPAQVAALRK</sequence>
<dbReference type="Pfam" id="PF00116">
    <property type="entry name" value="COX2"/>
    <property type="match status" value="1"/>
</dbReference>
<evidence type="ECO:0000256" key="19">
    <source>
        <dbReference type="SAM" id="Phobius"/>
    </source>
</evidence>
<keyword evidence="3 17" id="KW-0813">Transport</keyword>
<name>A0A1H9BQB1_9GAMM</name>
<keyword evidence="8" id="KW-1278">Translocase</keyword>
<dbReference type="Gene3D" id="1.10.287.90">
    <property type="match status" value="1"/>
</dbReference>
<feature type="signal peptide" evidence="20">
    <location>
        <begin position="1"/>
        <end position="25"/>
    </location>
</feature>
<keyword evidence="9 17" id="KW-0249">Electron transport</keyword>
<reference evidence="24 25" key="1">
    <citation type="submission" date="2016-10" db="EMBL/GenBank/DDBJ databases">
        <authorList>
            <person name="de Groot N.N."/>
        </authorList>
    </citation>
    <scope>NUCLEOTIDE SEQUENCE [LARGE SCALE GENOMIC DNA]</scope>
    <source>
        <strain evidence="24 25">DSM 25927</strain>
    </source>
</reference>
<keyword evidence="6 17" id="KW-0812">Transmembrane</keyword>
<dbReference type="InterPro" id="IPR002429">
    <property type="entry name" value="CcO_II-like_C"/>
</dbReference>
<evidence type="ECO:0000256" key="9">
    <source>
        <dbReference type="ARBA" id="ARBA00022982"/>
    </source>
</evidence>
<dbReference type="SUPFAM" id="SSF81464">
    <property type="entry name" value="Cytochrome c oxidase subunit II-like, transmembrane region"/>
    <property type="match status" value="1"/>
</dbReference>
<proteinExistence type="inferred from homology"/>
<dbReference type="Gene3D" id="1.10.760.10">
    <property type="entry name" value="Cytochrome c-like domain"/>
    <property type="match status" value="1"/>
</dbReference>
<feature type="transmembrane region" description="Helical" evidence="19">
    <location>
        <begin position="94"/>
        <end position="116"/>
    </location>
</feature>
<evidence type="ECO:0000313" key="25">
    <source>
        <dbReference type="Proteomes" id="UP000199233"/>
    </source>
</evidence>
<dbReference type="Pfam" id="PF02790">
    <property type="entry name" value="COX2_TM"/>
    <property type="match status" value="1"/>
</dbReference>
<dbReference type="Gene3D" id="2.60.40.420">
    <property type="entry name" value="Cupredoxins - blue copper proteins"/>
    <property type="match status" value="1"/>
</dbReference>
<comment type="subcellular location">
    <subcellularLocation>
        <location evidence="17">Cell membrane</location>
        <topology evidence="17">Multi-pass membrane protein</topology>
    </subcellularLocation>
    <subcellularLocation>
        <location evidence="1">Membrane</location>
        <topology evidence="1">Multi-pass membrane protein</topology>
    </subcellularLocation>
</comment>
<evidence type="ECO:0000256" key="13">
    <source>
        <dbReference type="ARBA" id="ARBA00023136"/>
    </source>
</evidence>
<dbReference type="EMBL" id="FOFS01000002">
    <property type="protein sequence ID" value="SEP91184.1"/>
    <property type="molecule type" value="Genomic_DNA"/>
</dbReference>
<keyword evidence="5 17" id="KW-0679">Respiratory chain</keyword>